<name>A0A6A6UZ16_9PLEO</name>
<dbReference type="GO" id="GO:0042720">
    <property type="term" value="C:mitochondrial inner membrane peptidase complex"/>
    <property type="evidence" value="ECO:0007669"/>
    <property type="project" value="InterPro"/>
</dbReference>
<evidence type="ECO:0000313" key="2">
    <source>
        <dbReference type="Proteomes" id="UP000799440"/>
    </source>
</evidence>
<accession>A0A6A6UZ16</accession>
<dbReference type="EMBL" id="MU006604">
    <property type="protein sequence ID" value="KAF2742756.1"/>
    <property type="molecule type" value="Genomic_DNA"/>
</dbReference>
<proteinExistence type="predicted"/>
<keyword evidence="2" id="KW-1185">Reference proteome</keyword>
<evidence type="ECO:0000313" key="1">
    <source>
        <dbReference type="EMBL" id="KAF2742756.1"/>
    </source>
</evidence>
<dbReference type="Pfam" id="PF11093">
    <property type="entry name" value="Mitochondr_Som1"/>
    <property type="match status" value="1"/>
</dbReference>
<protein>
    <submittedName>
        <fullName evidence="1">Uncharacterized protein</fullName>
    </submittedName>
</protein>
<feature type="non-terminal residue" evidence="1">
    <location>
        <position position="73"/>
    </location>
</feature>
<dbReference type="Proteomes" id="UP000799440">
    <property type="component" value="Unassembled WGS sequence"/>
</dbReference>
<organism evidence="1 2">
    <name type="scientific">Sporormia fimetaria CBS 119925</name>
    <dbReference type="NCBI Taxonomy" id="1340428"/>
    <lineage>
        <taxon>Eukaryota</taxon>
        <taxon>Fungi</taxon>
        <taxon>Dikarya</taxon>
        <taxon>Ascomycota</taxon>
        <taxon>Pezizomycotina</taxon>
        <taxon>Dothideomycetes</taxon>
        <taxon>Pleosporomycetidae</taxon>
        <taxon>Pleosporales</taxon>
        <taxon>Sporormiaceae</taxon>
        <taxon>Sporormia</taxon>
    </lineage>
</organism>
<dbReference type="AlphaFoldDB" id="A0A6A6UZ16"/>
<dbReference type="InterPro" id="IPR024645">
    <property type="entry name" value="Mitochondr_Som1"/>
</dbReference>
<sequence>MPAPLPTLPISNLPTELHLTPSGASRKPQIALETDCRLKLLNQYKCNPVLVWDEKAKRTRAKEVVCETVERFF</sequence>
<reference evidence="1" key="1">
    <citation type="journal article" date="2020" name="Stud. Mycol.">
        <title>101 Dothideomycetes genomes: a test case for predicting lifestyles and emergence of pathogens.</title>
        <authorList>
            <person name="Haridas S."/>
            <person name="Albert R."/>
            <person name="Binder M."/>
            <person name="Bloem J."/>
            <person name="Labutti K."/>
            <person name="Salamov A."/>
            <person name="Andreopoulos B."/>
            <person name="Baker S."/>
            <person name="Barry K."/>
            <person name="Bills G."/>
            <person name="Bluhm B."/>
            <person name="Cannon C."/>
            <person name="Castanera R."/>
            <person name="Culley D."/>
            <person name="Daum C."/>
            <person name="Ezra D."/>
            <person name="Gonzalez J."/>
            <person name="Henrissat B."/>
            <person name="Kuo A."/>
            <person name="Liang C."/>
            <person name="Lipzen A."/>
            <person name="Lutzoni F."/>
            <person name="Magnuson J."/>
            <person name="Mondo S."/>
            <person name="Nolan M."/>
            <person name="Ohm R."/>
            <person name="Pangilinan J."/>
            <person name="Park H.-J."/>
            <person name="Ramirez L."/>
            <person name="Alfaro M."/>
            <person name="Sun H."/>
            <person name="Tritt A."/>
            <person name="Yoshinaga Y."/>
            <person name="Zwiers L.-H."/>
            <person name="Turgeon B."/>
            <person name="Goodwin S."/>
            <person name="Spatafora J."/>
            <person name="Crous P."/>
            <person name="Grigoriev I."/>
        </authorList>
    </citation>
    <scope>NUCLEOTIDE SEQUENCE</scope>
    <source>
        <strain evidence="1">CBS 119925</strain>
    </source>
</reference>
<gene>
    <name evidence="1" type="ORF">M011DRAFT_471939</name>
</gene>